<reference evidence="2 3" key="1">
    <citation type="journal article" date="2014" name="Int. J. Syst. Evol. Microbiol.">
        <title>Leptospira mayottensis sp. nov., a pathogenic species of the genus Leptospira isolated from humans.</title>
        <authorList>
            <person name="Bourhy P."/>
            <person name="Collet L."/>
            <person name="Brisse S."/>
            <person name="Picardeau M."/>
        </authorList>
    </citation>
    <scope>NUCLEOTIDE SEQUENCE [LARGE SCALE GENOMIC DNA]</scope>
    <source>
        <strain evidence="2 3">200901122</strain>
    </source>
</reference>
<proteinExistence type="predicted"/>
<feature type="transmembrane region" description="Helical" evidence="1">
    <location>
        <begin position="19"/>
        <end position="37"/>
    </location>
</feature>
<sequence length="95" mass="11530">MCDRLLAVYGAEKEKPRSILFHVFFHGSFAILSLPLVSRYFEFYWELLNEIRFVETKIVIKATPEKIWKNIIRIPELEKTEDGFFIRWDFRDRSK</sequence>
<dbReference type="EMBL" id="AKWM02000007">
    <property type="protein sequence ID" value="EKS01835.1"/>
    <property type="molecule type" value="Genomic_DNA"/>
</dbReference>
<dbReference type="Proteomes" id="UP000001343">
    <property type="component" value="Unassembled WGS sequence"/>
</dbReference>
<evidence type="ECO:0000313" key="3">
    <source>
        <dbReference type="Proteomes" id="UP000001343"/>
    </source>
</evidence>
<dbReference type="AlphaFoldDB" id="A0AA87SY17"/>
<keyword evidence="1" id="KW-0472">Membrane</keyword>
<name>A0AA87SY17_9LEPT</name>
<evidence type="ECO:0000256" key="1">
    <source>
        <dbReference type="SAM" id="Phobius"/>
    </source>
</evidence>
<accession>A0AA87SY17</accession>
<protein>
    <submittedName>
        <fullName evidence="2">Uncharacterized protein</fullName>
    </submittedName>
</protein>
<gene>
    <name evidence="2" type="ORF">LEP1GSC125_3921</name>
</gene>
<comment type="caution">
    <text evidence="2">The sequence shown here is derived from an EMBL/GenBank/DDBJ whole genome shotgun (WGS) entry which is preliminary data.</text>
</comment>
<keyword evidence="1" id="KW-0812">Transmembrane</keyword>
<keyword evidence="1" id="KW-1133">Transmembrane helix</keyword>
<organism evidence="2 3">
    <name type="scientific">Leptospira mayottensis 200901122</name>
    <dbReference type="NCBI Taxonomy" id="1193010"/>
    <lineage>
        <taxon>Bacteria</taxon>
        <taxon>Pseudomonadati</taxon>
        <taxon>Spirochaetota</taxon>
        <taxon>Spirochaetia</taxon>
        <taxon>Leptospirales</taxon>
        <taxon>Leptospiraceae</taxon>
        <taxon>Leptospira</taxon>
    </lineage>
</organism>
<evidence type="ECO:0000313" key="2">
    <source>
        <dbReference type="EMBL" id="EKS01835.1"/>
    </source>
</evidence>